<feature type="region of interest" description="Disordered" evidence="1">
    <location>
        <begin position="294"/>
        <end position="335"/>
    </location>
</feature>
<dbReference type="InterPro" id="IPR004045">
    <property type="entry name" value="Glutathione_S-Trfase_N"/>
</dbReference>
<dbReference type="AlphaFoldDB" id="A0A0G4I0W8"/>
<organism evidence="3">
    <name type="scientific">Chromera velia CCMP2878</name>
    <dbReference type="NCBI Taxonomy" id="1169474"/>
    <lineage>
        <taxon>Eukaryota</taxon>
        <taxon>Sar</taxon>
        <taxon>Alveolata</taxon>
        <taxon>Colpodellida</taxon>
        <taxon>Chromeraceae</taxon>
        <taxon>Chromera</taxon>
    </lineage>
</organism>
<proteinExistence type="predicted"/>
<gene>
    <name evidence="3" type="ORF">Cvel_10047</name>
</gene>
<feature type="domain" description="GST N-terminal" evidence="2">
    <location>
        <begin position="197"/>
        <end position="290"/>
    </location>
</feature>
<dbReference type="PhylomeDB" id="A0A0G4I0W8"/>
<name>A0A0G4I0W8_9ALVE</name>
<feature type="domain" description="GST N-terminal" evidence="2">
    <location>
        <begin position="61"/>
        <end position="152"/>
    </location>
</feature>
<dbReference type="EMBL" id="CDMZ01004690">
    <property type="protein sequence ID" value="CEM50517.1"/>
    <property type="molecule type" value="Genomic_DNA"/>
</dbReference>
<reference evidence="3" key="1">
    <citation type="submission" date="2014-11" db="EMBL/GenBank/DDBJ databases">
        <authorList>
            <person name="Otto D Thomas"/>
            <person name="Naeem Raeece"/>
        </authorList>
    </citation>
    <scope>NUCLEOTIDE SEQUENCE</scope>
</reference>
<dbReference type="VEuPathDB" id="CryptoDB:Cvel_10047"/>
<accession>A0A0G4I0W8</accession>
<dbReference type="SUPFAM" id="SSF52833">
    <property type="entry name" value="Thioredoxin-like"/>
    <property type="match status" value="2"/>
</dbReference>
<dbReference type="PANTHER" id="PTHR45288:SF1">
    <property type="entry name" value="THIOREDOXIN FAMILY PROTEIN"/>
    <property type="match status" value="1"/>
</dbReference>
<protein>
    <recommendedName>
        <fullName evidence="2">GST N-terminal domain-containing protein</fullName>
    </recommendedName>
</protein>
<sequence length="335" mass="38111">MNFFAWTAGASSTTLGVLQNVLPRFLWEWLDFFALMTVVLTRVTIGGLAFKGHENCNRPAKLLILYEFEACPFCKKVREALGVLNLDYMCYPCPRETFKKRGVVKESRYRGEALAKGRKAQFPLLIDENTGTTMYESDAIIDYLFTKYGNTAQKSLIWNLLYSQIPQLNAVLLFLVSLLRTLPEHGLLRIPSRRPEKPLELYGTENSPFVKRVRETLCSLELPYIFHTLPLNAKVKREALKAAYGHEIGWSRQKAGLFKIPFLKDPNTNTHMFESLRIVEYLKRTYQTGDPVKESFWDYGKDDESPPRPSPSETVGDPAAPASGGRQRVAATKSE</sequence>
<evidence type="ECO:0000259" key="2">
    <source>
        <dbReference type="PROSITE" id="PS50404"/>
    </source>
</evidence>
<dbReference type="Gene3D" id="3.40.30.10">
    <property type="entry name" value="Glutaredoxin"/>
    <property type="match status" value="2"/>
</dbReference>
<evidence type="ECO:0000256" key="1">
    <source>
        <dbReference type="SAM" id="MobiDB-lite"/>
    </source>
</evidence>
<dbReference type="InterPro" id="IPR036249">
    <property type="entry name" value="Thioredoxin-like_sf"/>
</dbReference>
<feature type="compositionally biased region" description="Basic and acidic residues" evidence="1">
    <location>
        <begin position="294"/>
        <end position="306"/>
    </location>
</feature>
<dbReference type="PROSITE" id="PS00195">
    <property type="entry name" value="GLUTAREDOXIN_1"/>
    <property type="match status" value="1"/>
</dbReference>
<dbReference type="PANTHER" id="PTHR45288">
    <property type="entry name" value="THIOREDOXIN FAMILY PROTEIN"/>
    <property type="match status" value="1"/>
</dbReference>
<dbReference type="InterPro" id="IPR011767">
    <property type="entry name" value="GLR_AS"/>
</dbReference>
<dbReference type="PROSITE" id="PS50404">
    <property type="entry name" value="GST_NTER"/>
    <property type="match status" value="2"/>
</dbReference>
<evidence type="ECO:0000313" key="3">
    <source>
        <dbReference type="EMBL" id="CEM50517.1"/>
    </source>
</evidence>
<dbReference type="Pfam" id="PF13417">
    <property type="entry name" value="GST_N_3"/>
    <property type="match status" value="2"/>
</dbReference>